<protein>
    <submittedName>
        <fullName evidence="4">Uncharacterized protein</fullName>
    </submittedName>
</protein>
<feature type="domain" description="Carbohydrate-binding" evidence="2">
    <location>
        <begin position="76"/>
        <end position="246"/>
    </location>
</feature>
<dbReference type="Gene3D" id="2.60.40.1190">
    <property type="match status" value="1"/>
</dbReference>
<dbReference type="GO" id="GO:0004553">
    <property type="term" value="F:hydrolase activity, hydrolyzing O-glycosyl compounds"/>
    <property type="evidence" value="ECO:0007669"/>
    <property type="project" value="InterPro"/>
</dbReference>
<feature type="region of interest" description="Disordered" evidence="1">
    <location>
        <begin position="29"/>
        <end position="58"/>
    </location>
</feature>
<feature type="domain" description="DUF5916" evidence="3">
    <location>
        <begin position="285"/>
        <end position="390"/>
    </location>
</feature>
<dbReference type="Pfam" id="PF19313">
    <property type="entry name" value="DUF5916"/>
    <property type="match status" value="1"/>
</dbReference>
<dbReference type="GO" id="GO:0030246">
    <property type="term" value="F:carbohydrate binding"/>
    <property type="evidence" value="ECO:0007669"/>
    <property type="project" value="InterPro"/>
</dbReference>
<reference evidence="4" key="1">
    <citation type="submission" date="2018-05" db="EMBL/GenBank/DDBJ databases">
        <authorList>
            <person name="Lanie J.A."/>
            <person name="Ng W.-L."/>
            <person name="Kazmierczak K.M."/>
            <person name="Andrzejewski T.M."/>
            <person name="Davidsen T.M."/>
            <person name="Wayne K.J."/>
            <person name="Tettelin H."/>
            <person name="Glass J.I."/>
            <person name="Rusch D."/>
            <person name="Podicherti R."/>
            <person name="Tsui H.-C.T."/>
            <person name="Winkler M.E."/>
        </authorList>
    </citation>
    <scope>NUCLEOTIDE SEQUENCE</scope>
</reference>
<evidence type="ECO:0000259" key="3">
    <source>
        <dbReference type="Pfam" id="PF19313"/>
    </source>
</evidence>
<dbReference type="InterPro" id="IPR010502">
    <property type="entry name" value="Carb-bd_dom_fam9"/>
</dbReference>
<evidence type="ECO:0000313" key="4">
    <source>
        <dbReference type="EMBL" id="SVA01510.1"/>
    </source>
</evidence>
<dbReference type="CDD" id="cd09618">
    <property type="entry name" value="CBM9_like_2"/>
    <property type="match status" value="1"/>
</dbReference>
<evidence type="ECO:0000259" key="2">
    <source>
        <dbReference type="Pfam" id="PF06452"/>
    </source>
</evidence>
<dbReference type="AlphaFoldDB" id="A0A381SBS0"/>
<proteinExistence type="predicted"/>
<accession>A0A381SBS0</accession>
<dbReference type="GO" id="GO:0016052">
    <property type="term" value="P:carbohydrate catabolic process"/>
    <property type="evidence" value="ECO:0007669"/>
    <property type="project" value="InterPro"/>
</dbReference>
<evidence type="ECO:0000256" key="1">
    <source>
        <dbReference type="SAM" id="MobiDB-lite"/>
    </source>
</evidence>
<dbReference type="Pfam" id="PF06452">
    <property type="entry name" value="CBM9_1"/>
    <property type="match status" value="1"/>
</dbReference>
<dbReference type="EMBL" id="UINC01002910">
    <property type="protein sequence ID" value="SVA01510.1"/>
    <property type="molecule type" value="Genomic_DNA"/>
</dbReference>
<sequence length="775" mass="86872">MSRTWPGWLLGIRLAVLTVSLSLLPDSVPAQETGDGKPPRADTTPTLTVGQDNQSLAPSERYTVEPTRTAQQPQLDGVLNEVAWQNAAVIDDFVQQEPLEGNPATERTVVRLMYDAEALYVGVEAHDSTPTGVISTEMRRDSPQLLDEDNFQIILDTFNDSRSGYMFVTSPLGAKLEQQIAEEGEGSYSSFNSSNSNVNVDWDGVWDVATQRTDQGWVAEIAIPMVTMRFPENDRQVWGVNFMRNIRRKNEQVFWAPIPKGYNLTRVSLAGTMTGLTGVDRGLDLRITPYALAAGRQDRNTSAFFEGSGLNDVGLDVKYGIAAGLNLDVTLNTDFAQVEVDEQQVNLTRFPLFFPEKRDFFLENAGMFNVKSQYPWGRLADLFFTRRIGLAGGQPVPIIGGTRLTGKVQRHNIAVMNIQTQQVGARPGENFFVARYSRDIFARSKIGGIIINKEAVGDTHFNRTFAVDTSLTPHPFLSVTGFVAKTESPQVAHDDMMGHVMLMWQSPSARIYSDYTDIQDHFNAEVGFVPRIGIRRSELHAEWNPRPGRWGIRSMNPMMTIEYITDQSNRLLSRRIHYMIGAQFENGSRLTVITNEEFEQLDVPFQVASDVTIPAGTYRFWSPSVSYRSDPSRRVSGNVRYAPQGFFGGTRVDWRAGITWRATNRIAAQASFRRSDVTLPGGAFVADLASATFDLALSPRITLRSLTQYNSTTDSISTSVRFNWIYRPGSDIYIAYDELRQDDFLTLDPALRHVGNVPWVQNRQLAVKMTYLLSR</sequence>
<dbReference type="InterPro" id="IPR045670">
    <property type="entry name" value="DUF5916"/>
</dbReference>
<name>A0A381SBS0_9ZZZZ</name>
<dbReference type="SUPFAM" id="SSF49344">
    <property type="entry name" value="CBD9-like"/>
    <property type="match status" value="1"/>
</dbReference>
<feature type="compositionally biased region" description="Polar residues" evidence="1">
    <location>
        <begin position="43"/>
        <end position="57"/>
    </location>
</feature>
<gene>
    <name evidence="4" type="ORF">METZ01_LOCUS54364</name>
</gene>
<organism evidence="4">
    <name type="scientific">marine metagenome</name>
    <dbReference type="NCBI Taxonomy" id="408172"/>
    <lineage>
        <taxon>unclassified sequences</taxon>
        <taxon>metagenomes</taxon>
        <taxon>ecological metagenomes</taxon>
    </lineage>
</organism>